<reference evidence="4" key="1">
    <citation type="journal article" date="2019" name="Int. J. Syst. Evol. Microbiol.">
        <title>The Global Catalogue of Microorganisms (GCM) 10K type strain sequencing project: providing services to taxonomists for standard genome sequencing and annotation.</title>
        <authorList>
            <consortium name="The Broad Institute Genomics Platform"/>
            <consortium name="The Broad Institute Genome Sequencing Center for Infectious Disease"/>
            <person name="Wu L."/>
            <person name="Ma J."/>
        </authorList>
    </citation>
    <scope>NUCLEOTIDE SEQUENCE [LARGE SCALE GENOMIC DNA]</scope>
    <source>
        <strain evidence="4">JCM 17085</strain>
    </source>
</reference>
<feature type="signal peptide" evidence="2">
    <location>
        <begin position="1"/>
        <end position="21"/>
    </location>
</feature>
<keyword evidence="4" id="KW-1185">Reference proteome</keyword>
<evidence type="ECO:0000256" key="1">
    <source>
        <dbReference type="SAM" id="MobiDB-lite"/>
    </source>
</evidence>
<proteinExistence type="predicted"/>
<dbReference type="Proteomes" id="UP001500841">
    <property type="component" value="Unassembled WGS sequence"/>
</dbReference>
<feature type="region of interest" description="Disordered" evidence="1">
    <location>
        <begin position="39"/>
        <end position="108"/>
    </location>
</feature>
<name>A0ABP7WM93_9SPHI</name>
<accession>A0ABP7WM93</accession>
<feature type="chain" id="PRO_5047517184" evidence="2">
    <location>
        <begin position="22"/>
        <end position="108"/>
    </location>
</feature>
<comment type="caution">
    <text evidence="3">The sequence shown here is derived from an EMBL/GenBank/DDBJ whole genome shotgun (WGS) entry which is preliminary data.</text>
</comment>
<protein>
    <submittedName>
        <fullName evidence="3">Uncharacterized protein</fullName>
    </submittedName>
</protein>
<evidence type="ECO:0000313" key="4">
    <source>
        <dbReference type="Proteomes" id="UP001500841"/>
    </source>
</evidence>
<gene>
    <name evidence="3" type="ORF">GCM10022392_12670</name>
</gene>
<dbReference type="RefSeq" id="WP_345101945.1">
    <property type="nucleotide sequence ID" value="NZ_BAABCV010000004.1"/>
</dbReference>
<evidence type="ECO:0000256" key="2">
    <source>
        <dbReference type="SAM" id="SignalP"/>
    </source>
</evidence>
<feature type="compositionally biased region" description="Basic and acidic residues" evidence="1">
    <location>
        <begin position="91"/>
        <end position="108"/>
    </location>
</feature>
<evidence type="ECO:0000313" key="3">
    <source>
        <dbReference type="EMBL" id="GAA4092058.1"/>
    </source>
</evidence>
<feature type="compositionally biased region" description="Basic and acidic residues" evidence="1">
    <location>
        <begin position="44"/>
        <end position="83"/>
    </location>
</feature>
<dbReference type="EMBL" id="BAABCV010000004">
    <property type="protein sequence ID" value="GAA4092058.1"/>
    <property type="molecule type" value="Genomic_DNA"/>
</dbReference>
<keyword evidence="2" id="KW-0732">Signal</keyword>
<organism evidence="3 4">
    <name type="scientific">Mucilaginibacter panaciglaebae</name>
    <dbReference type="NCBI Taxonomy" id="502331"/>
    <lineage>
        <taxon>Bacteria</taxon>
        <taxon>Pseudomonadati</taxon>
        <taxon>Bacteroidota</taxon>
        <taxon>Sphingobacteriia</taxon>
        <taxon>Sphingobacteriales</taxon>
        <taxon>Sphingobacteriaceae</taxon>
        <taxon>Mucilaginibacter</taxon>
    </lineage>
</organism>
<sequence>MLKRLAYIVLLLIFAASLSSAKTGSVRRALAFGKSMQHVLATDTTKKQKAEEEAKKIKEISKAKRQVKPEKISDGDNVQDSKAKPKHKRERRPEGLDRPPEIPRRNGN</sequence>